<sequence>MSKTAHRIYLGSMALIVVFVTIYLAVFGKSYYNTTIEERFYHADHKLLKPSGTMGHGLGISGTVLMIIGVFGYQARKYLKSLSKVWVLKHWLEFHIFLCTLGPIMVLFHTSFKFGGLVSISFWSMVAVVASGVVGRFIYLQIPRTIQGQELSLHEIKDMRSEMTDKIKNEIGTERLSEIIRLTAIAALKGNILSQYFIDWQLKKTIKKHLKSSQLEPSKIKSVLLLVDDELNISRKIERLVFMQRMFRYWHVIHLPFAIIMLVIMLIHVVVTLAFGYRWVF</sequence>
<dbReference type="RefSeq" id="WP_015031196.1">
    <property type="nucleotide sequence ID" value="NC_018749.1"/>
</dbReference>
<feature type="transmembrane region" description="Helical" evidence="1">
    <location>
        <begin position="94"/>
        <end position="112"/>
    </location>
</feature>
<keyword evidence="1" id="KW-0472">Membrane</keyword>
<geneLocation type="plasmid" evidence="2 3">
    <name>pEMTOL02</name>
</geneLocation>
<gene>
    <name evidence="2" type="ORF">Emtol_0156</name>
</gene>
<accession>A0ABM5N814</accession>
<keyword evidence="3" id="KW-1185">Reference proteome</keyword>
<organism evidence="2 3">
    <name type="scientific">Emticicia oligotrophica (strain DSM 17448 / CIP 109782 / MTCC 6937 / GPTSA100-15)</name>
    <dbReference type="NCBI Taxonomy" id="929562"/>
    <lineage>
        <taxon>Bacteria</taxon>
        <taxon>Pseudomonadati</taxon>
        <taxon>Bacteroidota</taxon>
        <taxon>Cytophagia</taxon>
        <taxon>Cytophagales</taxon>
        <taxon>Leadbetterellaceae</taxon>
        <taxon>Emticicia</taxon>
    </lineage>
</organism>
<keyword evidence="1" id="KW-0812">Transmembrane</keyword>
<feature type="transmembrane region" description="Helical" evidence="1">
    <location>
        <begin position="118"/>
        <end position="139"/>
    </location>
</feature>
<evidence type="ECO:0000313" key="2">
    <source>
        <dbReference type="EMBL" id="AFK05671.1"/>
    </source>
</evidence>
<dbReference type="Proteomes" id="UP000002875">
    <property type="component" value="Plasmid pEMTOL02"/>
</dbReference>
<evidence type="ECO:0000313" key="3">
    <source>
        <dbReference type="Proteomes" id="UP000002875"/>
    </source>
</evidence>
<feature type="transmembrane region" description="Helical" evidence="1">
    <location>
        <begin position="52"/>
        <end position="73"/>
    </location>
</feature>
<reference evidence="2 3" key="1">
    <citation type="submission" date="2011-07" db="EMBL/GenBank/DDBJ databases">
        <title>The complete genome of plasmid 2 of Emticicia oligotrophica DSM 17448.</title>
        <authorList>
            <consortium name="US DOE Joint Genome Institute (JGI-PGF)"/>
            <person name="Lucas S."/>
            <person name="Han J."/>
            <person name="Lapidus A."/>
            <person name="Bruce D."/>
            <person name="Goodwin L."/>
            <person name="Pitluck S."/>
            <person name="Peters L."/>
            <person name="Kyrpides N."/>
            <person name="Mavromatis K."/>
            <person name="Ivanova N."/>
            <person name="Ovchinnikova G."/>
            <person name="Teshima H."/>
            <person name="Detter J.C."/>
            <person name="Tapia R."/>
            <person name="Han C."/>
            <person name="Land M."/>
            <person name="Hauser L."/>
            <person name="Markowitz V."/>
            <person name="Cheng J.-F."/>
            <person name="Hugenholtz P."/>
            <person name="Woyke T."/>
            <person name="Wu D."/>
            <person name="Tindall B."/>
            <person name="Pomrenke H."/>
            <person name="Brambilla E."/>
            <person name="Klenk H.-P."/>
            <person name="Eisen J.A."/>
        </authorList>
    </citation>
    <scope>NUCLEOTIDE SEQUENCE [LARGE SCALE GENOMIC DNA]</scope>
    <source>
        <strain evidence="3">DSM 17448 / GPTSA100-15</strain>
        <plasmid evidence="2 3">pEMTOL02</plasmid>
    </source>
</reference>
<keyword evidence="2" id="KW-0614">Plasmid</keyword>
<feature type="transmembrane region" description="Helical" evidence="1">
    <location>
        <begin position="252"/>
        <end position="277"/>
    </location>
</feature>
<proteinExistence type="predicted"/>
<feature type="transmembrane region" description="Helical" evidence="1">
    <location>
        <begin position="12"/>
        <end position="32"/>
    </location>
</feature>
<dbReference type="EMBL" id="CP002963">
    <property type="protein sequence ID" value="AFK05671.1"/>
    <property type="molecule type" value="Genomic_DNA"/>
</dbReference>
<name>A0ABM5N814_EMTOG</name>
<keyword evidence="1" id="KW-1133">Transmembrane helix</keyword>
<evidence type="ECO:0000256" key="1">
    <source>
        <dbReference type="SAM" id="Phobius"/>
    </source>
</evidence>
<protein>
    <submittedName>
        <fullName evidence="2">Uncharacterized protein</fullName>
    </submittedName>
</protein>